<proteinExistence type="predicted"/>
<organism evidence="1 2">
    <name type="scientific">Vibrio sagamiensis NBRC 104589</name>
    <dbReference type="NCBI Taxonomy" id="1219064"/>
    <lineage>
        <taxon>Bacteria</taxon>
        <taxon>Pseudomonadati</taxon>
        <taxon>Pseudomonadota</taxon>
        <taxon>Gammaproteobacteria</taxon>
        <taxon>Vibrionales</taxon>
        <taxon>Vibrionaceae</taxon>
        <taxon>Vibrio</taxon>
    </lineage>
</organism>
<accession>A0A511QKE5</accession>
<sequence>MQLLTTLISKIRELCAMSLSYQNYHGQMLWVANNGSCRYVVSRNQAKQILQSMKARVHAIAELEAVAFSTERKNR</sequence>
<dbReference type="AlphaFoldDB" id="A0A511QKE5"/>
<name>A0A511QKE5_9VIBR</name>
<dbReference type="EMBL" id="BJXJ01000060">
    <property type="protein sequence ID" value="GEM77516.1"/>
    <property type="molecule type" value="Genomic_DNA"/>
</dbReference>
<evidence type="ECO:0000313" key="2">
    <source>
        <dbReference type="Proteomes" id="UP000321922"/>
    </source>
</evidence>
<dbReference type="Proteomes" id="UP000321922">
    <property type="component" value="Unassembled WGS sequence"/>
</dbReference>
<evidence type="ECO:0000313" key="1">
    <source>
        <dbReference type="EMBL" id="GEM77516.1"/>
    </source>
</evidence>
<protein>
    <submittedName>
        <fullName evidence="1">Uncharacterized protein</fullName>
    </submittedName>
</protein>
<gene>
    <name evidence="1" type="ORF">VSA01S_36280</name>
</gene>
<keyword evidence="2" id="KW-1185">Reference proteome</keyword>
<dbReference type="OrthoDB" id="5883504at2"/>
<reference evidence="1 2" key="1">
    <citation type="submission" date="2019-07" db="EMBL/GenBank/DDBJ databases">
        <title>Whole genome shotgun sequence of Vibrio sagamiensis NBRC 104589.</title>
        <authorList>
            <person name="Hosoyama A."/>
            <person name="Uohara A."/>
            <person name="Ohji S."/>
            <person name="Ichikawa N."/>
        </authorList>
    </citation>
    <scope>NUCLEOTIDE SEQUENCE [LARGE SCALE GENOMIC DNA]</scope>
    <source>
        <strain evidence="1 2">NBRC 104589</strain>
    </source>
</reference>
<dbReference type="RefSeq" id="WP_039983731.1">
    <property type="nucleotide sequence ID" value="NZ_BAOJ01000285.1"/>
</dbReference>
<comment type="caution">
    <text evidence="1">The sequence shown here is derived from an EMBL/GenBank/DDBJ whole genome shotgun (WGS) entry which is preliminary data.</text>
</comment>